<keyword evidence="4 8" id="KW-0808">Transferase</keyword>
<dbReference type="InterPro" id="IPR036631">
    <property type="entry name" value="MGMT_N_sf"/>
</dbReference>
<evidence type="ECO:0000259" key="9">
    <source>
        <dbReference type="Pfam" id="PF01035"/>
    </source>
</evidence>
<keyword evidence="2 8" id="KW-0963">Cytoplasm</keyword>
<comment type="subcellular location">
    <subcellularLocation>
        <location evidence="8">Cytoplasm</location>
    </subcellularLocation>
</comment>
<dbReference type="InterPro" id="IPR036217">
    <property type="entry name" value="MethylDNA_cys_MeTrfase_DNAb"/>
</dbReference>
<dbReference type="HAMAP" id="MF_00772">
    <property type="entry name" value="OGT"/>
    <property type="match status" value="1"/>
</dbReference>
<dbReference type="RefSeq" id="WP_377128655.1">
    <property type="nucleotide sequence ID" value="NZ_JBHRSD010000047.1"/>
</dbReference>
<evidence type="ECO:0000256" key="6">
    <source>
        <dbReference type="ARBA" id="ARBA00023204"/>
    </source>
</evidence>
<comment type="caution">
    <text evidence="11">The sequence shown here is derived from an EMBL/GenBank/DDBJ whole genome shotgun (WGS) entry which is preliminary data.</text>
</comment>
<dbReference type="NCBIfam" id="TIGR00589">
    <property type="entry name" value="ogt"/>
    <property type="match status" value="1"/>
</dbReference>
<dbReference type="Pfam" id="PF01035">
    <property type="entry name" value="DNA_binding_1"/>
    <property type="match status" value="1"/>
</dbReference>
<dbReference type="SUPFAM" id="SSF53155">
    <property type="entry name" value="Methylated DNA-protein cysteine methyltransferase domain"/>
    <property type="match status" value="1"/>
</dbReference>
<comment type="catalytic activity">
    <reaction evidence="7 8">
        <text>a 6-O-methyl-2'-deoxyguanosine in DNA + L-cysteinyl-[protein] = S-methyl-L-cysteinyl-[protein] + a 2'-deoxyguanosine in DNA</text>
        <dbReference type="Rhea" id="RHEA:24000"/>
        <dbReference type="Rhea" id="RHEA-COMP:10131"/>
        <dbReference type="Rhea" id="RHEA-COMP:10132"/>
        <dbReference type="Rhea" id="RHEA-COMP:11367"/>
        <dbReference type="Rhea" id="RHEA-COMP:11368"/>
        <dbReference type="ChEBI" id="CHEBI:29950"/>
        <dbReference type="ChEBI" id="CHEBI:82612"/>
        <dbReference type="ChEBI" id="CHEBI:85445"/>
        <dbReference type="ChEBI" id="CHEBI:85448"/>
        <dbReference type="EC" id="2.1.1.63"/>
    </reaction>
</comment>
<dbReference type="InterPro" id="IPR036388">
    <property type="entry name" value="WH-like_DNA-bd_sf"/>
</dbReference>
<dbReference type="EC" id="2.1.1.63" evidence="8"/>
<dbReference type="InterPro" id="IPR001497">
    <property type="entry name" value="MethylDNA_cys_MeTrfase_AS"/>
</dbReference>
<comment type="function">
    <text evidence="8">Involved in the cellular defense against the biological effects of O6-methylguanine (O6-MeG) and O4-methylthymine (O4-MeT) in DNA. Repairs the methylated nucleobase in DNA by stoichiometrically transferring the methyl group to a cysteine residue in the enzyme. This is a suicide reaction: the enzyme is irreversibly inactivated.</text>
</comment>
<dbReference type="GO" id="GO:0032259">
    <property type="term" value="P:methylation"/>
    <property type="evidence" value="ECO:0007669"/>
    <property type="project" value="UniProtKB-KW"/>
</dbReference>
<protein>
    <recommendedName>
        <fullName evidence="8">Methylated-DNA--protein-cysteine methyltransferase</fullName>
        <ecNumber evidence="8">2.1.1.63</ecNumber>
    </recommendedName>
    <alternativeName>
        <fullName evidence="8">6-O-methylguanine-DNA methyltransferase</fullName>
        <shortName evidence="8">MGMT</shortName>
    </alternativeName>
    <alternativeName>
        <fullName evidence="8">O-6-methylguanine-DNA-alkyltransferase</fullName>
    </alternativeName>
</protein>
<evidence type="ECO:0000256" key="7">
    <source>
        <dbReference type="ARBA" id="ARBA00049348"/>
    </source>
</evidence>
<evidence type="ECO:0000259" key="10">
    <source>
        <dbReference type="Pfam" id="PF02870"/>
    </source>
</evidence>
<organism evidence="11 12">
    <name type="scientific">Pseudoalteromonas fenneropenaei</name>
    <dbReference type="NCBI Taxonomy" id="1737459"/>
    <lineage>
        <taxon>Bacteria</taxon>
        <taxon>Pseudomonadati</taxon>
        <taxon>Pseudomonadota</taxon>
        <taxon>Gammaproteobacteria</taxon>
        <taxon>Alteromonadales</taxon>
        <taxon>Pseudoalteromonadaceae</taxon>
        <taxon>Pseudoalteromonas</taxon>
    </lineage>
</organism>
<dbReference type="CDD" id="cd06445">
    <property type="entry name" value="ATase"/>
    <property type="match status" value="1"/>
</dbReference>
<proteinExistence type="inferred from homology"/>
<dbReference type="PANTHER" id="PTHR10815:SF5">
    <property type="entry name" value="METHYLATED-DNA--PROTEIN-CYSTEINE METHYLTRANSFERASE"/>
    <property type="match status" value="1"/>
</dbReference>
<keyword evidence="5 8" id="KW-0227">DNA damage</keyword>
<dbReference type="InterPro" id="IPR023546">
    <property type="entry name" value="MGMT"/>
</dbReference>
<name>A0ABV7CQ22_9GAMM</name>
<keyword evidence="12" id="KW-1185">Reference proteome</keyword>
<dbReference type="PROSITE" id="PS00374">
    <property type="entry name" value="MGMT"/>
    <property type="match status" value="1"/>
</dbReference>
<feature type="active site" description="Nucleophile; methyl group acceptor" evidence="8">
    <location>
        <position position="121"/>
    </location>
</feature>
<reference evidence="12" key="1">
    <citation type="journal article" date="2019" name="Int. J. Syst. Evol. Microbiol.">
        <title>The Global Catalogue of Microorganisms (GCM) 10K type strain sequencing project: providing services to taxonomists for standard genome sequencing and annotation.</title>
        <authorList>
            <consortium name="The Broad Institute Genomics Platform"/>
            <consortium name="The Broad Institute Genome Sequencing Center for Infectious Disease"/>
            <person name="Wu L."/>
            <person name="Ma J."/>
        </authorList>
    </citation>
    <scope>NUCLEOTIDE SEQUENCE [LARGE SCALE GENOMIC DNA]</scope>
    <source>
        <strain evidence="12">KCTC 42730</strain>
    </source>
</reference>
<gene>
    <name evidence="11" type="ORF">ACFOEE_19825</name>
</gene>
<evidence type="ECO:0000256" key="3">
    <source>
        <dbReference type="ARBA" id="ARBA00022603"/>
    </source>
</evidence>
<evidence type="ECO:0000313" key="12">
    <source>
        <dbReference type="Proteomes" id="UP001595453"/>
    </source>
</evidence>
<comment type="similarity">
    <text evidence="8">Belongs to the MGMT family.</text>
</comment>
<dbReference type="Gene3D" id="3.30.160.70">
    <property type="entry name" value="Methylated DNA-protein cysteine methyltransferase domain"/>
    <property type="match status" value="1"/>
</dbReference>
<feature type="domain" description="Methylated-DNA-[protein]-cysteine S-methyltransferase DNA binding" evidence="9">
    <location>
        <begin position="70"/>
        <end position="149"/>
    </location>
</feature>
<dbReference type="GO" id="GO:0003908">
    <property type="term" value="F:methylated-DNA-[protein]-cysteine S-methyltransferase activity"/>
    <property type="evidence" value="ECO:0007669"/>
    <property type="project" value="UniProtKB-EC"/>
</dbReference>
<evidence type="ECO:0000313" key="11">
    <source>
        <dbReference type="EMBL" id="MFC3034759.1"/>
    </source>
</evidence>
<evidence type="ECO:0000256" key="1">
    <source>
        <dbReference type="ARBA" id="ARBA00001286"/>
    </source>
</evidence>
<evidence type="ECO:0000256" key="4">
    <source>
        <dbReference type="ARBA" id="ARBA00022679"/>
    </source>
</evidence>
<evidence type="ECO:0000256" key="5">
    <source>
        <dbReference type="ARBA" id="ARBA00022763"/>
    </source>
</evidence>
<evidence type="ECO:0000256" key="2">
    <source>
        <dbReference type="ARBA" id="ARBA00022490"/>
    </source>
</evidence>
<keyword evidence="3 8" id="KW-0489">Methyltransferase</keyword>
<dbReference type="Pfam" id="PF02870">
    <property type="entry name" value="Methyltransf_1N"/>
    <property type="match status" value="1"/>
</dbReference>
<comment type="catalytic activity">
    <reaction evidence="1 8">
        <text>a 4-O-methyl-thymidine in DNA + L-cysteinyl-[protein] = a thymidine in DNA + S-methyl-L-cysteinyl-[protein]</text>
        <dbReference type="Rhea" id="RHEA:53428"/>
        <dbReference type="Rhea" id="RHEA-COMP:10131"/>
        <dbReference type="Rhea" id="RHEA-COMP:10132"/>
        <dbReference type="Rhea" id="RHEA-COMP:13555"/>
        <dbReference type="Rhea" id="RHEA-COMP:13556"/>
        <dbReference type="ChEBI" id="CHEBI:29950"/>
        <dbReference type="ChEBI" id="CHEBI:82612"/>
        <dbReference type="ChEBI" id="CHEBI:137386"/>
        <dbReference type="ChEBI" id="CHEBI:137387"/>
        <dbReference type="EC" id="2.1.1.63"/>
    </reaction>
</comment>
<accession>A0ABV7CQ22</accession>
<dbReference type="InterPro" id="IPR008332">
    <property type="entry name" value="MethylG_MeTrfase_N"/>
</dbReference>
<comment type="miscellaneous">
    <text evidence="8">This enzyme catalyzes only one turnover and therefore is not strictly catalytic. According to one definition, an enzyme is a biocatalyst that acts repeatedly and over many reaction cycles.</text>
</comment>
<sequence>MILTQVISSPMGKVTLQATAQGLCYVGFHPKYAQTQGENEHLSLAAQQLEEYFAGKRQTFSVSLDVTGTPFQKAVWQVLRQVPYATTTTYGWMAKQLNNPKAVRAVGAANGKNPISFIVPCHRIIGANGTLTGYAGGLANKAWLLEHEQNVISK</sequence>
<dbReference type="InterPro" id="IPR014048">
    <property type="entry name" value="MethylDNA_cys_MeTrfase_DNA-bd"/>
</dbReference>
<dbReference type="PANTHER" id="PTHR10815">
    <property type="entry name" value="METHYLATED-DNA--PROTEIN-CYSTEINE METHYLTRANSFERASE"/>
    <property type="match status" value="1"/>
</dbReference>
<dbReference type="Gene3D" id="1.10.10.10">
    <property type="entry name" value="Winged helix-like DNA-binding domain superfamily/Winged helix DNA-binding domain"/>
    <property type="match status" value="1"/>
</dbReference>
<dbReference type="Proteomes" id="UP001595453">
    <property type="component" value="Unassembled WGS sequence"/>
</dbReference>
<evidence type="ECO:0000256" key="8">
    <source>
        <dbReference type="HAMAP-Rule" id="MF_00772"/>
    </source>
</evidence>
<dbReference type="SUPFAM" id="SSF46767">
    <property type="entry name" value="Methylated DNA-protein cysteine methyltransferase, C-terminal domain"/>
    <property type="match status" value="1"/>
</dbReference>
<feature type="domain" description="Methylguanine DNA methyltransferase ribonuclease-like" evidence="10">
    <location>
        <begin position="4"/>
        <end position="65"/>
    </location>
</feature>
<keyword evidence="6 8" id="KW-0234">DNA repair</keyword>
<dbReference type="EMBL" id="JBHRSD010000047">
    <property type="protein sequence ID" value="MFC3034759.1"/>
    <property type="molecule type" value="Genomic_DNA"/>
</dbReference>